<evidence type="ECO:0000313" key="4">
    <source>
        <dbReference type="EMBL" id="RNM31388.1"/>
    </source>
</evidence>
<evidence type="ECO:0000256" key="1">
    <source>
        <dbReference type="ARBA" id="ARBA00022676"/>
    </source>
</evidence>
<keyword evidence="1" id="KW-0328">Glycosyltransferase</keyword>
<dbReference type="AlphaFoldDB" id="A0A3N0I388"/>
<dbReference type="Proteomes" id="UP000276568">
    <property type="component" value="Unassembled WGS sequence"/>
</dbReference>
<dbReference type="PANTHER" id="PTHR22916">
    <property type="entry name" value="GLYCOSYLTRANSFERASE"/>
    <property type="match status" value="1"/>
</dbReference>
<accession>A0A3N0I388</accession>
<dbReference type="Gene3D" id="3.90.550.10">
    <property type="entry name" value="Spore Coat Polysaccharide Biosynthesis Protein SpsA, Chain A"/>
    <property type="match status" value="1"/>
</dbReference>
<reference evidence="4 5" key="1">
    <citation type="submission" date="2018-11" db="EMBL/GenBank/DDBJ databases">
        <title>Clostridium sp. nov., a member of the family Erysipelotrichaceae isolated from pig faeces.</title>
        <authorList>
            <person name="Chang Y.-H."/>
        </authorList>
    </citation>
    <scope>NUCLEOTIDE SEQUENCE [LARGE SCALE GENOMIC DNA]</scope>
    <source>
        <strain evidence="4 5">YH-panp20</strain>
    </source>
</reference>
<feature type="domain" description="Glycosyltransferase 2-like" evidence="3">
    <location>
        <begin position="5"/>
        <end position="167"/>
    </location>
</feature>
<dbReference type="InterPro" id="IPR029044">
    <property type="entry name" value="Nucleotide-diphossugar_trans"/>
</dbReference>
<dbReference type="SUPFAM" id="SSF53448">
    <property type="entry name" value="Nucleotide-diphospho-sugar transferases"/>
    <property type="match status" value="1"/>
</dbReference>
<dbReference type="PANTHER" id="PTHR22916:SF51">
    <property type="entry name" value="GLYCOSYLTRANSFERASE EPSH-RELATED"/>
    <property type="match status" value="1"/>
</dbReference>
<dbReference type="GO" id="GO:0016757">
    <property type="term" value="F:glycosyltransferase activity"/>
    <property type="evidence" value="ECO:0007669"/>
    <property type="project" value="UniProtKB-KW"/>
</dbReference>
<organism evidence="4 5">
    <name type="scientific">Absicoccus porci</name>
    <dbReference type="NCBI Taxonomy" id="2486576"/>
    <lineage>
        <taxon>Bacteria</taxon>
        <taxon>Bacillati</taxon>
        <taxon>Bacillota</taxon>
        <taxon>Erysipelotrichia</taxon>
        <taxon>Erysipelotrichales</taxon>
        <taxon>Erysipelotrichaceae</taxon>
        <taxon>Absicoccus</taxon>
    </lineage>
</organism>
<comment type="caution">
    <text evidence="4">The sequence shown here is derived from an EMBL/GenBank/DDBJ whole genome shotgun (WGS) entry which is preliminary data.</text>
</comment>
<keyword evidence="5" id="KW-1185">Reference proteome</keyword>
<evidence type="ECO:0000313" key="5">
    <source>
        <dbReference type="Proteomes" id="UP000276568"/>
    </source>
</evidence>
<dbReference type="OrthoDB" id="396512at2"/>
<dbReference type="InterPro" id="IPR001173">
    <property type="entry name" value="Glyco_trans_2-like"/>
</dbReference>
<dbReference type="Pfam" id="PF00535">
    <property type="entry name" value="Glycos_transf_2"/>
    <property type="match status" value="1"/>
</dbReference>
<keyword evidence="2 4" id="KW-0808">Transferase</keyword>
<evidence type="ECO:0000259" key="3">
    <source>
        <dbReference type="Pfam" id="PF00535"/>
    </source>
</evidence>
<sequence length="346" mass="41464">MVKVSIIMPVYNSEKYLEHAVNSILSQDFDDFELILVDDGSPDNSGQICDDFAKKDKRVKVIHKQNGGICSARNAGLDLAQGEYIGFCDNDDEYLPHLIKDNYLLAKEHNVDLMRYAKIKRVEKDDGRVWEVHTPIEDMFIERKNFGQYYQNIRREDTVWTGLYRRKLLAEYNIHFDERFLYGSEDLNFNLQFLLHCQRLGFNSNEYYSWTQRDSHSTSRNFTRDYLRKNMINIDLEYRFMHEVCKDQIDNKMKNIFLINSYVYPILDYMEIPTCDMNKKEKVVYLNELRDMPLFDRNVPIETLKKVRSKKRMYITMKLFYERKYKILIFIVGKGKSVLSVFRFKK</sequence>
<evidence type="ECO:0000256" key="2">
    <source>
        <dbReference type="ARBA" id="ARBA00022679"/>
    </source>
</evidence>
<dbReference type="EMBL" id="RJQC01000001">
    <property type="protein sequence ID" value="RNM31388.1"/>
    <property type="molecule type" value="Genomic_DNA"/>
</dbReference>
<protein>
    <submittedName>
        <fullName evidence="4">Glycosyltransferase family 2 protein</fullName>
    </submittedName>
</protein>
<gene>
    <name evidence="4" type="ORF">EDX97_02175</name>
</gene>
<dbReference type="CDD" id="cd00761">
    <property type="entry name" value="Glyco_tranf_GTA_type"/>
    <property type="match status" value="1"/>
</dbReference>
<proteinExistence type="predicted"/>
<name>A0A3N0I388_9FIRM</name>